<dbReference type="OrthoDB" id="1680496at2"/>
<reference evidence="1 2" key="1">
    <citation type="journal article" date="2015" name="Int. J. Syst. Evol. Microbiol.">
        <title>Sphingomonas hengshuiensis sp. nov., isolated from lake wetland.</title>
        <authorList>
            <person name="Wei S."/>
            <person name="Wang T."/>
            <person name="Liu H."/>
            <person name="Zhang C."/>
            <person name="Guo J."/>
            <person name="Wang Q."/>
            <person name="Liang K."/>
            <person name="Zhang Z."/>
        </authorList>
    </citation>
    <scope>NUCLEOTIDE SEQUENCE [LARGE SCALE GENOMIC DNA]</scope>
    <source>
        <strain evidence="1 2">WHSC-8</strain>
    </source>
</reference>
<gene>
    <name evidence="1" type="ORF">TS85_11425</name>
</gene>
<keyword evidence="2" id="KW-1185">Reference proteome</keyword>
<organism evidence="1 2">
    <name type="scientific">Sphingomonas hengshuiensis</name>
    <dbReference type="NCBI Taxonomy" id="1609977"/>
    <lineage>
        <taxon>Bacteria</taxon>
        <taxon>Pseudomonadati</taxon>
        <taxon>Pseudomonadota</taxon>
        <taxon>Alphaproteobacteria</taxon>
        <taxon>Sphingomonadales</taxon>
        <taxon>Sphingomonadaceae</taxon>
        <taxon>Sphingomonas</taxon>
    </lineage>
</organism>
<evidence type="ECO:0000313" key="2">
    <source>
        <dbReference type="Proteomes" id="UP000032300"/>
    </source>
</evidence>
<dbReference type="RefSeq" id="WP_044332260.1">
    <property type="nucleotide sequence ID" value="NZ_CP010836.1"/>
</dbReference>
<evidence type="ECO:0000313" key="1">
    <source>
        <dbReference type="EMBL" id="AJP72269.1"/>
    </source>
</evidence>
<proteinExistence type="predicted"/>
<dbReference type="KEGG" id="sphi:TS85_11425"/>
<dbReference type="AlphaFoldDB" id="A0A7U4LFL2"/>
<dbReference type="InterPro" id="IPR044000">
    <property type="entry name" value="Phage_tube_2"/>
</dbReference>
<accession>A0A7U4LFL2</accession>
<name>A0A7U4LFL2_9SPHN</name>
<dbReference type="Pfam" id="PF18906">
    <property type="entry name" value="Phage_tube_2"/>
    <property type="match status" value="2"/>
</dbReference>
<dbReference type="EMBL" id="CP010836">
    <property type="protein sequence ID" value="AJP72269.1"/>
    <property type="molecule type" value="Genomic_DNA"/>
</dbReference>
<dbReference type="Proteomes" id="UP000032300">
    <property type="component" value="Chromosome"/>
</dbReference>
<protein>
    <submittedName>
        <fullName evidence="1">Uncharacterized protein</fullName>
    </submittedName>
</protein>
<sequence length="423" mass="43021">MGRALGANALLRAKFESTYGTPPGSNWAQLPFVSGTIGEEGELIESNLVGQGRDPFDPTAGALNNTGDVVVPADVRNTGYWLKLLFGAPTTSNYAAATGSITFSAQPAVDSTITINGTAFTYKASGATGNQINIGANVAATVTATATALNASVVSGVATATYAADGTNTSKLNVVYDTLGLAGNAFTLAASAGSNGTVSAATLTRGTVRHVFASGAASLPSMSAEVVHPELANPYFVHYGIAGNTLRIAQSRTGLLNMTLGLIAQGEADGAAASVAGTPSVLATDRFAQAVGEISLDGSVLGNVVSAEFSFSNNLNAVEVIRSDRRIAGVDPGTASAGGSMTMLFQDQTLLDAATAGTPVSVTRSWARDQHSLSIVTPRLFLPKFKRQIQGPRGIQVSPNVQASKPSGAAMVTATLINDVASY</sequence>
<reference evidence="1 2" key="2">
    <citation type="submission" date="2015-02" db="EMBL/GenBank/DDBJ databases">
        <title>The complete genome of Sphingomonas hengshuiensis sp. WHSC-8 isolated from soil of Hengshui Lake.</title>
        <authorList>
            <person name="Wei S."/>
            <person name="Guo J."/>
            <person name="Su C."/>
            <person name="Wu R."/>
            <person name="Zhang Z."/>
            <person name="Liang K."/>
            <person name="Li H."/>
            <person name="Wang T."/>
            <person name="Liu H."/>
            <person name="Zhang C."/>
            <person name="Li Z."/>
            <person name="Wang Q."/>
            <person name="Meng J."/>
        </authorList>
    </citation>
    <scope>NUCLEOTIDE SEQUENCE [LARGE SCALE GENOMIC DNA]</scope>
    <source>
        <strain evidence="1 2">WHSC-8</strain>
    </source>
</reference>